<gene>
    <name evidence="2" type="ORF">L21SP4_01255</name>
</gene>
<sequence>MADLGPYRHRSFYPKSWLWWVAFMFFALGVIIFYGLSEHGQNYDTERLQWLVLFVCLAISGICAIVATASRWFYR</sequence>
<proteinExistence type="predicted"/>
<name>A0A0G3EDW8_9BACT</name>
<feature type="transmembrane region" description="Helical" evidence="1">
    <location>
        <begin position="48"/>
        <end position="74"/>
    </location>
</feature>
<reference evidence="3" key="1">
    <citation type="submission" date="2015-02" db="EMBL/GenBank/DDBJ databases">
        <title>Description and complete genome sequence of the first cultured representative of the subdivision 5 of the Verrucomicrobia phylum.</title>
        <authorList>
            <person name="Spring S."/>
            <person name="Bunk B."/>
            <person name="Sproer C."/>
            <person name="Klenk H.-P."/>
        </authorList>
    </citation>
    <scope>NUCLEOTIDE SEQUENCE [LARGE SCALE GENOMIC DNA]</scope>
    <source>
        <strain evidence="3">L21-Fru-AB</strain>
    </source>
</reference>
<dbReference type="RefSeq" id="WP_052881832.1">
    <property type="nucleotide sequence ID" value="NZ_CP010904.1"/>
</dbReference>
<keyword evidence="1" id="KW-0812">Transmembrane</keyword>
<evidence type="ECO:0000313" key="2">
    <source>
        <dbReference type="EMBL" id="AKJ64503.1"/>
    </source>
</evidence>
<dbReference type="AlphaFoldDB" id="A0A0G3EDW8"/>
<feature type="transmembrane region" description="Helical" evidence="1">
    <location>
        <begin position="17"/>
        <end position="36"/>
    </location>
</feature>
<protein>
    <submittedName>
        <fullName evidence="2">Uncharacterized protein</fullName>
    </submittedName>
</protein>
<dbReference type="Proteomes" id="UP000035268">
    <property type="component" value="Chromosome"/>
</dbReference>
<keyword evidence="1" id="KW-1133">Transmembrane helix</keyword>
<accession>A0A0G3EDW8</accession>
<organism evidence="2 3">
    <name type="scientific">Kiritimatiella glycovorans</name>
    <dbReference type="NCBI Taxonomy" id="1307763"/>
    <lineage>
        <taxon>Bacteria</taxon>
        <taxon>Pseudomonadati</taxon>
        <taxon>Kiritimatiellota</taxon>
        <taxon>Kiritimatiellia</taxon>
        <taxon>Kiritimatiellales</taxon>
        <taxon>Kiritimatiellaceae</taxon>
        <taxon>Kiritimatiella</taxon>
    </lineage>
</organism>
<dbReference type="KEGG" id="vbl:L21SP4_01255"/>
<evidence type="ECO:0000313" key="3">
    <source>
        <dbReference type="Proteomes" id="UP000035268"/>
    </source>
</evidence>
<dbReference type="EMBL" id="CP010904">
    <property type="protein sequence ID" value="AKJ64503.1"/>
    <property type="molecule type" value="Genomic_DNA"/>
</dbReference>
<reference evidence="2 3" key="2">
    <citation type="journal article" date="2016" name="ISME J.">
        <title>Characterization of the first cultured representative of Verrucomicrobia subdivision 5 indicates the proposal of a novel phylum.</title>
        <authorList>
            <person name="Spring S."/>
            <person name="Bunk B."/>
            <person name="Sproer C."/>
            <person name="Schumann P."/>
            <person name="Rohde M."/>
            <person name="Tindall B.J."/>
            <person name="Klenk H.P."/>
        </authorList>
    </citation>
    <scope>NUCLEOTIDE SEQUENCE [LARGE SCALE GENOMIC DNA]</scope>
    <source>
        <strain evidence="2 3">L21-Fru-AB</strain>
    </source>
</reference>
<keyword evidence="1" id="KW-0472">Membrane</keyword>
<keyword evidence="3" id="KW-1185">Reference proteome</keyword>
<evidence type="ECO:0000256" key="1">
    <source>
        <dbReference type="SAM" id="Phobius"/>
    </source>
</evidence>
<dbReference type="OrthoDB" id="9881931at2"/>